<reference evidence="4 5" key="1">
    <citation type="submission" date="2020-02" db="EMBL/GenBank/DDBJ databases">
        <title>Esox lucius (northern pike) genome, fEsoLuc1, primary haplotype.</title>
        <authorList>
            <person name="Myers G."/>
            <person name="Karagic N."/>
            <person name="Meyer A."/>
            <person name="Pippel M."/>
            <person name="Reichard M."/>
            <person name="Winkler S."/>
            <person name="Tracey A."/>
            <person name="Sims Y."/>
            <person name="Howe K."/>
            <person name="Rhie A."/>
            <person name="Formenti G."/>
            <person name="Durbin R."/>
            <person name="Fedrigo O."/>
            <person name="Jarvis E.D."/>
        </authorList>
    </citation>
    <scope>NUCLEOTIDE SEQUENCE [LARGE SCALE GENOMIC DNA]</scope>
</reference>
<keyword evidence="1" id="KW-0880">Kelch repeat</keyword>
<evidence type="ECO:0008006" key="6">
    <source>
        <dbReference type="Google" id="ProtNLM"/>
    </source>
</evidence>
<dbReference type="InterPro" id="IPR015915">
    <property type="entry name" value="Kelch-typ_b-propeller"/>
</dbReference>
<evidence type="ECO:0000313" key="5">
    <source>
        <dbReference type="Proteomes" id="UP000265140"/>
    </source>
</evidence>
<dbReference type="SMART" id="SM00612">
    <property type="entry name" value="Kelch"/>
    <property type="match status" value="2"/>
</dbReference>
<feature type="region of interest" description="Disordered" evidence="3">
    <location>
        <begin position="74"/>
        <end position="104"/>
    </location>
</feature>
<dbReference type="InterPro" id="IPR006652">
    <property type="entry name" value="Kelch_1"/>
</dbReference>
<dbReference type="PANTHER" id="PTHR45972:SF1">
    <property type="entry name" value="KELCH DOMAIN-CONTAINING PROTEIN 7A"/>
    <property type="match status" value="1"/>
</dbReference>
<dbReference type="GeneID" id="105017240"/>
<dbReference type="RefSeq" id="XP_010879968.2">
    <property type="nucleotide sequence ID" value="XM_010881666.3"/>
</dbReference>
<feature type="compositionally biased region" description="Polar residues" evidence="3">
    <location>
        <begin position="85"/>
        <end position="101"/>
    </location>
</feature>
<protein>
    <recommendedName>
        <fullName evidence="6">Kelch domain containing 7A</fullName>
    </recommendedName>
</protein>
<evidence type="ECO:0000256" key="3">
    <source>
        <dbReference type="SAM" id="MobiDB-lite"/>
    </source>
</evidence>
<evidence type="ECO:0000313" key="4">
    <source>
        <dbReference type="Ensembl" id="ENSELUP00000080721.1"/>
    </source>
</evidence>
<reference evidence="4" key="2">
    <citation type="submission" date="2025-08" db="UniProtKB">
        <authorList>
            <consortium name="Ensembl"/>
        </authorList>
    </citation>
    <scope>IDENTIFICATION</scope>
</reference>
<sequence>MPLSEQVNVQFDMHLLGRLTCSVVAVLLISWAYKFYNSRGTAPKPQLFLRHPSDRPTEAPRGTCRNCKMELRSQNTAKHEVGSDGDQQPVTDELTPDNTNKGTDEGVIAELPITQETLPEKSNIDKEIGFELKGDISVFVEKAEADVPVLVEEGEMKIRNSLFGSMLKPSDATDSGSASPSHRRTHCFLQRLQGSVAVGRELRQDLGIQGTYSSFLSKAEIRVEDANLVMEGPGEQSVVQGKIYEYYVESQSMTDSVVGHFEFEGNILDSQYVEFESGGSSPTYPHLSLRPIVTRDLVLPQNPVERPYTPVSPETTSSIKPGLIRKDSYLTAAEHSEVQIPSLTPRTLTPLRPHIQAFSSEEPSPVSSFSPTTDTTGPSAWKEPSLETLAGARFVNLPLENMDSSELESLKAKLDLGNCMEVLELSKKHGHAPLKQAALRVMSDNYLQVLADPGLYGRLKAGERDDIQKKRVRGRQFLMAANMDPQDWSGSCPQETKMEKRSTNKPSSGLYYYDDYKDSWRPLCSIPQEVISKGCAMCTMDNYLFVAVGGCQQGTKREIKPSKRVFCYNPLTSIWKEISPMNESRPHCKLAALQGYIYAIGGECLHTVERYDPCSDRWTFVAPLPNDTFAVAHHVTVCNGEVFVLGGTLRYTMLRYNPKTNAWRKSIITGSKERTADIVGVRNVLYRFDVSPQLGISVYRYHTVARLWYECCTKRLANCPAFQCVAMDNTIYCLSRQFTMRFLADEISSTFIEDDLSILSLAKGVLFPFVLSLPDKKALQTSV</sequence>
<reference evidence="4" key="3">
    <citation type="submission" date="2025-09" db="UniProtKB">
        <authorList>
            <consortium name="Ensembl"/>
        </authorList>
    </citation>
    <scope>IDENTIFICATION</scope>
</reference>
<dbReference type="Proteomes" id="UP000265140">
    <property type="component" value="Chromosome 17"/>
</dbReference>
<dbReference type="Gene3D" id="2.120.10.80">
    <property type="entry name" value="Kelch-type beta propeller"/>
    <property type="match status" value="1"/>
</dbReference>
<accession>A0AAY5JWL7</accession>
<dbReference type="SUPFAM" id="SSF117281">
    <property type="entry name" value="Kelch motif"/>
    <property type="match status" value="1"/>
</dbReference>
<name>A0AAY5JWL7_ESOLU</name>
<feature type="compositionally biased region" description="Low complexity" evidence="3">
    <location>
        <begin position="358"/>
        <end position="371"/>
    </location>
</feature>
<proteinExistence type="predicted"/>
<evidence type="ECO:0000256" key="1">
    <source>
        <dbReference type="ARBA" id="ARBA00022441"/>
    </source>
</evidence>
<dbReference type="Ensembl" id="ENSELUT00000098542.1">
    <property type="protein sequence ID" value="ENSELUP00000080721.1"/>
    <property type="gene ID" value="ENSELUG00000042144.1"/>
</dbReference>
<keyword evidence="2" id="KW-0677">Repeat</keyword>
<feature type="region of interest" description="Disordered" evidence="3">
    <location>
        <begin position="358"/>
        <end position="382"/>
    </location>
</feature>
<dbReference type="GeneTree" id="ENSGT00940000162724"/>
<gene>
    <name evidence="4" type="primary">KLHDC7A</name>
</gene>
<dbReference type="PANTHER" id="PTHR45972">
    <property type="entry name" value="BTB_2 DOMAIN-CONTAINING PROTEIN"/>
    <property type="match status" value="1"/>
</dbReference>
<dbReference type="InterPro" id="IPR052310">
    <property type="entry name" value="Kelch/BTB_domain_protein"/>
</dbReference>
<feature type="region of interest" description="Disordered" evidence="3">
    <location>
        <begin position="304"/>
        <end position="323"/>
    </location>
</feature>
<dbReference type="Pfam" id="PF01344">
    <property type="entry name" value="Kelch_1"/>
    <property type="match status" value="2"/>
</dbReference>
<keyword evidence="5" id="KW-1185">Reference proteome</keyword>
<organism evidence="4 5">
    <name type="scientific">Esox lucius</name>
    <name type="common">Northern pike</name>
    <dbReference type="NCBI Taxonomy" id="8010"/>
    <lineage>
        <taxon>Eukaryota</taxon>
        <taxon>Metazoa</taxon>
        <taxon>Chordata</taxon>
        <taxon>Craniata</taxon>
        <taxon>Vertebrata</taxon>
        <taxon>Euteleostomi</taxon>
        <taxon>Actinopterygii</taxon>
        <taxon>Neopterygii</taxon>
        <taxon>Teleostei</taxon>
        <taxon>Protacanthopterygii</taxon>
        <taxon>Esociformes</taxon>
        <taxon>Esocidae</taxon>
        <taxon>Esox</taxon>
    </lineage>
</organism>
<evidence type="ECO:0000256" key="2">
    <source>
        <dbReference type="ARBA" id="ARBA00022737"/>
    </source>
</evidence>
<dbReference type="AlphaFoldDB" id="A0AAY5JWL7"/>